<reference evidence="2 3" key="1">
    <citation type="submission" date="2018-06" db="EMBL/GenBank/DDBJ databases">
        <title>Draft genome sequence of Modestobacter versicolor CP153-2.</title>
        <authorList>
            <person name="Gundlapally S.R."/>
        </authorList>
    </citation>
    <scope>NUCLEOTIDE SEQUENCE [LARGE SCALE GENOMIC DNA]</scope>
    <source>
        <strain evidence="2 3">CP153-2</strain>
    </source>
</reference>
<proteinExistence type="predicted"/>
<dbReference type="EMBL" id="QKNV01000082">
    <property type="protein sequence ID" value="PZA21538.1"/>
    <property type="molecule type" value="Genomic_DNA"/>
</dbReference>
<dbReference type="Proteomes" id="UP000247602">
    <property type="component" value="Unassembled WGS sequence"/>
</dbReference>
<feature type="region of interest" description="Disordered" evidence="1">
    <location>
        <begin position="1"/>
        <end position="30"/>
    </location>
</feature>
<dbReference type="OrthoDB" id="5143202at2"/>
<accession>A0A323VQE3</accession>
<keyword evidence="3" id="KW-1185">Reference proteome</keyword>
<gene>
    <name evidence="2" type="ORF">DMO24_09760</name>
</gene>
<name>A0A323VQE3_9ACTN</name>
<feature type="region of interest" description="Disordered" evidence="1">
    <location>
        <begin position="94"/>
        <end position="128"/>
    </location>
</feature>
<protein>
    <submittedName>
        <fullName evidence="2">Uncharacterized protein</fullName>
    </submittedName>
</protein>
<dbReference type="AlphaFoldDB" id="A0A323VQE3"/>
<sequence>MSPGPTTRRRCGSPAAARVRRRSRGARDPAVHSCACAARTVRAVGLADSRAESPLETRGRLRIAGAGLPPPELQVEIRTGDRLLAAWCGPADRPRARAAGPARWRGVGGTSARPVAPRCTAAPRVTGE</sequence>
<evidence type="ECO:0000256" key="1">
    <source>
        <dbReference type="SAM" id="MobiDB-lite"/>
    </source>
</evidence>
<evidence type="ECO:0000313" key="2">
    <source>
        <dbReference type="EMBL" id="PZA21538.1"/>
    </source>
</evidence>
<organism evidence="2 3">
    <name type="scientific">Modestobacter versicolor</name>
    <dbReference type="NCBI Taxonomy" id="429133"/>
    <lineage>
        <taxon>Bacteria</taxon>
        <taxon>Bacillati</taxon>
        <taxon>Actinomycetota</taxon>
        <taxon>Actinomycetes</taxon>
        <taxon>Geodermatophilales</taxon>
        <taxon>Geodermatophilaceae</taxon>
        <taxon>Modestobacter</taxon>
    </lineage>
</organism>
<evidence type="ECO:0000313" key="3">
    <source>
        <dbReference type="Proteomes" id="UP000247602"/>
    </source>
</evidence>
<comment type="caution">
    <text evidence="2">The sequence shown here is derived from an EMBL/GenBank/DDBJ whole genome shotgun (WGS) entry which is preliminary data.</text>
</comment>